<keyword evidence="3" id="KW-1133">Transmembrane helix</keyword>
<feature type="coiled-coil region" evidence="1">
    <location>
        <begin position="310"/>
        <end position="337"/>
    </location>
</feature>
<feature type="compositionally biased region" description="Polar residues" evidence="2">
    <location>
        <begin position="719"/>
        <end position="728"/>
    </location>
</feature>
<name>A0A1B9GDF9_9TREE</name>
<evidence type="ECO:0000313" key="4">
    <source>
        <dbReference type="EMBL" id="OCF29060.1"/>
    </source>
</evidence>
<reference evidence="4" key="3">
    <citation type="submission" date="2014-01" db="EMBL/GenBank/DDBJ databases">
        <title>Evolution of pathogenesis and genome organization in the Tremellales.</title>
        <authorList>
            <person name="Cuomo C."/>
            <person name="Litvintseva A."/>
            <person name="Heitman J."/>
            <person name="Chen Y."/>
            <person name="Sun S."/>
            <person name="Springer D."/>
            <person name="Dromer F."/>
            <person name="Young S."/>
            <person name="Zeng Q."/>
            <person name="Chapman S."/>
            <person name="Gujja S."/>
            <person name="Saif S."/>
            <person name="Birren B."/>
        </authorList>
    </citation>
    <scope>NUCLEOTIDE SEQUENCE</scope>
    <source>
        <strain evidence="4">CBS 10118</strain>
    </source>
</reference>
<evidence type="ECO:0000256" key="2">
    <source>
        <dbReference type="SAM" id="MobiDB-lite"/>
    </source>
</evidence>
<feature type="compositionally biased region" description="Low complexity" evidence="2">
    <location>
        <begin position="731"/>
        <end position="749"/>
    </location>
</feature>
<feature type="compositionally biased region" description="Polar residues" evidence="2">
    <location>
        <begin position="561"/>
        <end position="574"/>
    </location>
</feature>
<feature type="region of interest" description="Disordered" evidence="2">
    <location>
        <begin position="716"/>
        <end position="803"/>
    </location>
</feature>
<feature type="transmembrane region" description="Helical" evidence="3">
    <location>
        <begin position="217"/>
        <end position="242"/>
    </location>
</feature>
<dbReference type="EMBL" id="KI894018">
    <property type="protein sequence ID" value="OCF29060.1"/>
    <property type="molecule type" value="Genomic_DNA"/>
</dbReference>
<dbReference type="RefSeq" id="XP_019050130.1">
    <property type="nucleotide sequence ID" value="XM_019187252.1"/>
</dbReference>
<feature type="compositionally biased region" description="Polar residues" evidence="2">
    <location>
        <begin position="436"/>
        <end position="455"/>
    </location>
</feature>
<dbReference type="EMBL" id="CP144541">
    <property type="protein sequence ID" value="WVW79902.1"/>
    <property type="molecule type" value="Genomic_DNA"/>
</dbReference>
<dbReference type="Proteomes" id="UP000092730">
    <property type="component" value="Chromosome 1"/>
</dbReference>
<proteinExistence type="predicted"/>
<feature type="region of interest" description="Disordered" evidence="2">
    <location>
        <begin position="102"/>
        <end position="213"/>
    </location>
</feature>
<dbReference type="KEGG" id="kbi:30204950"/>
<evidence type="ECO:0000313" key="5">
    <source>
        <dbReference type="EMBL" id="WVW79902.1"/>
    </source>
</evidence>
<sequence>MSFAVIRCRFYTLFGKAGPSDCVIGTKRLMEADDSEKIVLYEMEKRGGTAPDGMVLADWQTYLSYVTTINDTPYTVTTIANLPLTYYGPSIPLGDGWTYGGLESPTGTDNLAPPMTESHTPTTQTEDIPSITSTAQTLQSTASSATSSSLIPSSSTASSSSQTSAIPSTLTLPPSSSHSTTSPSSTAFMPDTLNNPPSDPTQPPNPSPSSADEGRNLLGPLLGALIPLVLAILAILIFFGIYHRNRHSRDSRYFGLFSKSKWSALPSGPSQTGGKGKSREIGEDDPAIGGIKSPNEKSALLPGWTAQHHRRNSQQDLDQVDDELRELARRNESLLQRLNLGMGWLKTTPTPSNSSGSSGGFGSVRKASGNTLEKGGGKRIFSPATLASATAALATSGLGNKRNKRNTNLTVSTEGYERVLEDDQLFFSVPQREDSSNYSRTGSATGSPPISQDPSGSGMRLSPPAEIRGMGSQTFSVGIPITPGTEANDLSMELGDGNRRARWSEDGERIRFPAPPVTGVGLGLYDDGTFGRPPRLSEGNEGVAGRRESYLSAETEYYSAPSHNSSPQAASKSTGIPIPRDTEDYRHVSVSAFGSHPSTPTRPGRFSQHDSSQSHRDLSPVRLVSPIASPSKTPKAQARPTSGIGSTFHSIRNLFSSTPTPSPGVIGVAEGSSKDKRRSYVGQPLVDDRLKKVSRSMGEFGEPLKQGALVAPTIMQPRPSHSSEQASIHLSIPSQHASHSSHSTSGSSSNDATEASHEPVVRGKRSKGMLIRASKIGELSRPQPLPIQVAGGSSQAPGGIREHQTREWEGNIDEFMGEGEELPPLTPGWEGERDKGMRWLGRWSSP</sequence>
<protein>
    <submittedName>
        <fullName evidence="4">Uncharacterized protein</fullName>
    </submittedName>
</protein>
<feature type="compositionally biased region" description="Polar residues" evidence="2">
    <location>
        <begin position="117"/>
        <end position="127"/>
    </location>
</feature>
<keyword evidence="6" id="KW-1185">Reference proteome</keyword>
<dbReference type="VEuPathDB" id="FungiDB:I302_00551"/>
<evidence type="ECO:0000313" key="6">
    <source>
        <dbReference type="Proteomes" id="UP000092730"/>
    </source>
</evidence>
<keyword evidence="1" id="KW-0175">Coiled coil</keyword>
<reference evidence="5" key="4">
    <citation type="submission" date="2024-02" db="EMBL/GenBank/DDBJ databases">
        <title>Comparative genomics of Cryptococcus and Kwoniella reveals pathogenesis evolution and contrasting modes of karyotype evolution via chromosome fusion or intercentromeric recombination.</title>
        <authorList>
            <person name="Coelho M.A."/>
            <person name="David-Palma M."/>
            <person name="Shea T."/>
            <person name="Bowers K."/>
            <person name="McGinley-Smith S."/>
            <person name="Mohammad A.W."/>
            <person name="Gnirke A."/>
            <person name="Yurkov A.M."/>
            <person name="Nowrousian M."/>
            <person name="Sun S."/>
            <person name="Cuomo C.A."/>
            <person name="Heitman J."/>
        </authorList>
    </citation>
    <scope>NUCLEOTIDE SEQUENCE</scope>
    <source>
        <strain evidence="5">CBS 10118</strain>
    </source>
</reference>
<feature type="region of interest" description="Disordered" evidence="2">
    <location>
        <begin position="555"/>
        <end position="682"/>
    </location>
</feature>
<feature type="region of interest" description="Disordered" evidence="2">
    <location>
        <begin position="345"/>
        <end position="378"/>
    </location>
</feature>
<reference evidence="5" key="2">
    <citation type="submission" date="2013-07" db="EMBL/GenBank/DDBJ databases">
        <authorList>
            <consortium name="The Broad Institute Genome Sequencing Platform"/>
            <person name="Cuomo C."/>
            <person name="Litvintseva A."/>
            <person name="Chen Y."/>
            <person name="Heitman J."/>
            <person name="Sun S."/>
            <person name="Springer D."/>
            <person name="Dromer F."/>
            <person name="Young S.K."/>
            <person name="Zeng Q."/>
            <person name="Gargeya S."/>
            <person name="Fitzgerald M."/>
            <person name="Abouelleil A."/>
            <person name="Alvarado L."/>
            <person name="Berlin A.M."/>
            <person name="Chapman S.B."/>
            <person name="Dewar J."/>
            <person name="Goldberg J."/>
            <person name="Griggs A."/>
            <person name="Gujja S."/>
            <person name="Hansen M."/>
            <person name="Howarth C."/>
            <person name="Imamovic A."/>
            <person name="Larimer J."/>
            <person name="McCowan C."/>
            <person name="Murphy C."/>
            <person name="Pearson M."/>
            <person name="Priest M."/>
            <person name="Roberts A."/>
            <person name="Saif S."/>
            <person name="Shea T."/>
            <person name="Sykes S."/>
            <person name="Wortman J."/>
            <person name="Nusbaum C."/>
            <person name="Birren B."/>
        </authorList>
    </citation>
    <scope>NUCLEOTIDE SEQUENCE</scope>
    <source>
        <strain evidence="5">CBS 10118</strain>
    </source>
</reference>
<feature type="region of interest" description="Disordered" evidence="2">
    <location>
        <begin position="430"/>
        <end position="494"/>
    </location>
</feature>
<dbReference type="OrthoDB" id="2563978at2759"/>
<accession>A0A1B9GDF9</accession>
<evidence type="ECO:0000256" key="1">
    <source>
        <dbReference type="SAM" id="Coils"/>
    </source>
</evidence>
<reference evidence="4" key="1">
    <citation type="submission" date="2013-07" db="EMBL/GenBank/DDBJ databases">
        <title>The Genome Sequence of Cryptococcus bestiolae CBS10118.</title>
        <authorList>
            <consortium name="The Broad Institute Genome Sequencing Platform"/>
            <person name="Cuomo C."/>
            <person name="Litvintseva A."/>
            <person name="Chen Y."/>
            <person name="Heitman J."/>
            <person name="Sun S."/>
            <person name="Springer D."/>
            <person name="Dromer F."/>
            <person name="Young S.K."/>
            <person name="Zeng Q."/>
            <person name="Gargeya S."/>
            <person name="Fitzgerald M."/>
            <person name="Abouelleil A."/>
            <person name="Alvarado L."/>
            <person name="Berlin A.M."/>
            <person name="Chapman S.B."/>
            <person name="Dewar J."/>
            <person name="Goldberg J."/>
            <person name="Griggs A."/>
            <person name="Gujja S."/>
            <person name="Hansen M."/>
            <person name="Howarth C."/>
            <person name="Imamovic A."/>
            <person name="Larimer J."/>
            <person name="McCowan C."/>
            <person name="Murphy C."/>
            <person name="Pearson M."/>
            <person name="Priest M."/>
            <person name="Roberts A."/>
            <person name="Saif S."/>
            <person name="Shea T."/>
            <person name="Sykes S."/>
            <person name="Wortman J."/>
            <person name="Nusbaum C."/>
            <person name="Birren B."/>
        </authorList>
    </citation>
    <scope>NUCLEOTIDE SEQUENCE [LARGE SCALE GENOMIC DNA]</scope>
    <source>
        <strain evidence="4">CBS 10118</strain>
    </source>
</reference>
<organism evidence="4">
    <name type="scientific">Kwoniella bestiolae CBS 10118</name>
    <dbReference type="NCBI Taxonomy" id="1296100"/>
    <lineage>
        <taxon>Eukaryota</taxon>
        <taxon>Fungi</taxon>
        <taxon>Dikarya</taxon>
        <taxon>Basidiomycota</taxon>
        <taxon>Agaricomycotina</taxon>
        <taxon>Tremellomycetes</taxon>
        <taxon>Tremellales</taxon>
        <taxon>Cryptococcaceae</taxon>
        <taxon>Kwoniella</taxon>
    </lineage>
</organism>
<gene>
    <name evidence="4" type="ORF">I302_00551</name>
    <name evidence="5" type="ORF">I302_101872</name>
</gene>
<dbReference type="AlphaFoldDB" id="A0A1B9GDF9"/>
<dbReference type="GeneID" id="30204950"/>
<keyword evidence="3" id="KW-0472">Membrane</keyword>
<feature type="compositionally biased region" description="Low complexity" evidence="2">
    <location>
        <begin position="130"/>
        <end position="187"/>
    </location>
</feature>
<evidence type="ECO:0000256" key="3">
    <source>
        <dbReference type="SAM" id="Phobius"/>
    </source>
</evidence>
<feature type="compositionally biased region" description="Polar residues" evidence="2">
    <location>
        <begin position="628"/>
        <end position="659"/>
    </location>
</feature>
<keyword evidence="3" id="KW-0812">Transmembrane</keyword>
<feature type="compositionally biased region" description="Pro residues" evidence="2">
    <location>
        <begin position="197"/>
        <end position="207"/>
    </location>
</feature>
<dbReference type="STRING" id="1296100.A0A1B9GDF9"/>
<feature type="region of interest" description="Disordered" evidence="2">
    <location>
        <begin position="265"/>
        <end position="298"/>
    </location>
</feature>